<dbReference type="PROSITE" id="PS50082">
    <property type="entry name" value="WD_REPEATS_2"/>
    <property type="match status" value="1"/>
</dbReference>
<dbReference type="Gene3D" id="2.130.10.10">
    <property type="entry name" value="YVTN repeat-like/Quinoprotein amine dehydrogenase"/>
    <property type="match status" value="1"/>
</dbReference>
<evidence type="ECO:0000313" key="7">
    <source>
        <dbReference type="Proteomes" id="UP000318582"/>
    </source>
</evidence>
<proteinExistence type="inferred from homology"/>
<dbReference type="EMBL" id="QEAQ01000019">
    <property type="protein sequence ID" value="TPX60013.1"/>
    <property type="molecule type" value="Genomic_DNA"/>
</dbReference>
<feature type="compositionally biased region" description="Basic and acidic residues" evidence="3">
    <location>
        <begin position="257"/>
        <end position="271"/>
    </location>
</feature>
<feature type="region of interest" description="Disordered" evidence="3">
    <location>
        <begin position="248"/>
        <end position="289"/>
    </location>
</feature>
<dbReference type="InterPro" id="IPR045111">
    <property type="entry name" value="Vps41/Vps8"/>
</dbReference>
<evidence type="ECO:0000313" key="6">
    <source>
        <dbReference type="EMBL" id="TPX60013.1"/>
    </source>
</evidence>
<organism evidence="6 7">
    <name type="scientific">Powellomyces hirtus</name>
    <dbReference type="NCBI Taxonomy" id="109895"/>
    <lineage>
        <taxon>Eukaryota</taxon>
        <taxon>Fungi</taxon>
        <taxon>Fungi incertae sedis</taxon>
        <taxon>Chytridiomycota</taxon>
        <taxon>Chytridiomycota incertae sedis</taxon>
        <taxon>Chytridiomycetes</taxon>
        <taxon>Spizellomycetales</taxon>
        <taxon>Powellomycetaceae</taxon>
        <taxon>Powellomyces</taxon>
    </lineage>
</organism>
<keyword evidence="7" id="KW-1185">Reference proteome</keyword>
<feature type="repeat" description="WD" evidence="2">
    <location>
        <begin position="396"/>
        <end position="437"/>
    </location>
</feature>
<comment type="similarity">
    <text evidence="1">Belongs to the VPS8 family.</text>
</comment>
<dbReference type="PANTHER" id="PTHR12616">
    <property type="entry name" value="VACUOLAR PROTEIN SORTING VPS41"/>
    <property type="match status" value="1"/>
</dbReference>
<feature type="region of interest" description="Disordered" evidence="3">
    <location>
        <begin position="23"/>
        <end position="139"/>
    </location>
</feature>
<evidence type="ECO:0000256" key="1">
    <source>
        <dbReference type="ARBA" id="ARBA00009422"/>
    </source>
</evidence>
<dbReference type="CDD" id="cd16448">
    <property type="entry name" value="RING-H2"/>
    <property type="match status" value="1"/>
</dbReference>
<evidence type="ECO:0000256" key="2">
    <source>
        <dbReference type="PROSITE-ProRule" id="PRU00221"/>
    </source>
</evidence>
<dbReference type="Pfam" id="PF12816">
    <property type="entry name" value="TPR_Vps8"/>
    <property type="match status" value="1"/>
</dbReference>
<dbReference type="InterPro" id="IPR036322">
    <property type="entry name" value="WD40_repeat_dom_sf"/>
</dbReference>
<evidence type="ECO:0000259" key="4">
    <source>
        <dbReference type="Pfam" id="PF12816"/>
    </source>
</evidence>
<dbReference type="Pfam" id="PF23410">
    <property type="entry name" value="Beta-prop_VPS8"/>
    <property type="match status" value="1"/>
</dbReference>
<accession>A0A507E7G6</accession>
<dbReference type="InterPro" id="IPR001680">
    <property type="entry name" value="WD40_rpt"/>
</dbReference>
<gene>
    <name evidence="6" type="ORF">PhCBS80983_g02076</name>
</gene>
<dbReference type="GO" id="GO:0030897">
    <property type="term" value="C:HOPS complex"/>
    <property type="evidence" value="ECO:0007669"/>
    <property type="project" value="TreeGrafter"/>
</dbReference>
<dbReference type="SUPFAM" id="SSF50978">
    <property type="entry name" value="WD40 repeat-like"/>
    <property type="match status" value="1"/>
</dbReference>
<sequence>MQRALPAGPRALKELHMSDLGSLENLFDDHQGQHAERPSELRHSASESVLERMATSSPAPDGPSPRPFAAGFRLPAWGRRFTGERPQSRASSDGRFSVTSSGGESHNGSPSGSVTGRPSVSRAATDKPNRTDRWKDDTGKTEEAALTELSSQFASIVINEDLADADQALLQSKIDNLHKLQSDILRHLYTNDLSQRERVRTLLESVVEEIAVYGEFLEASDKGDTLGVVAAKSNDNGISDYVSIMSPSQVIGDNDSGDSRSIEDSPSERSSEASAHATPLVYSPRMPRHTRKLSVSTATSAVSLSSSTVPSLGTSMSLDADSLMGLTAPPGPKDVLRWTSLQRLALQLFTGAMRQKVGTPTCMQIAGGILIGTSRSVVLVYDFSQTLKVILGDVIDEGNPGPVTSISLGFDQTQLVCGYGHGLIRVWDIQKRAIIRTVLPISGDETKREGHPQGSSIVHVAFVGSKGAFVSADNEGNAFHHAALRLYLLNTTYITRIHPSTPTATSIPTTIYAMSVLPRIRGHLRYPGDQLHLVALSTPYKMAIMSMKPSPQPQFRMSWSRDTAHAKDPSDRASRASCLAWSPLLKTIKDGKAIKLSDPLLACSFGRNLRIIRVMWRNPSKRAGKGGSAAADSPTVEYVIQGNWVGEDDIVALQWLDEKFLLLLTSKQILISFDVHTMREIESTDVVLRNIYSADYFSGSLRSLQLPPHLSYQQSLKAFKGRLFILGQRELTVSGRLSWTDRIKALVVYGHFQDAIALGLKFCKGAMRHAVTGLPNDGDARRQVVGNHLSELLMTYIDMSLTSYEAADRQLHDGEDLNVYRQLAATAFDTCLGIEREDLLFGDIYEQFCDKDLQPVFLELLEVYILDERVTSFSNPTIVQDFMAHYENQGWFNRLEQVILHLDTLGLDVHRTIGICLNRRLYSALIYVYTRVGDFVMPIVELLQVLQHAEEKDETFVASLSHIPESASSADPNSAGGALYTLYVYLAYTLTGKAFPVGVLEDDEAVSAKEDVYSFLFSPLHASWPPGGSVQMLGEGSYPYIRLLYRYDSREFMKAVAAMLTDDALDSRSLKIRQNVFVADQEGLGRFADRYDISRQSIVDALFAVVEGDQMGDFSKPISPQTEAGLVASNPATIDLYCFAARNYARFRDSLTLSHTVLRRMLLTLALTEDNGTHDARQRGILALLSTDFEPSETEEEKIGLLQMYENASMWRVYELVIRRQLRYELVLRSYVEDPERRERSFEVVSHLMRSDELSAQQRNLVKNSVFNSIVALIHIDEVETANLITTFWPSAHSTIIKSLADHPPELFQYLKGLLDAKWVLSLRAVPSGSTEAVMPKHLVPPSSVGEYVYEQYIGLLCEKEPSHVKEFLEGLSTGEAGYPYDFDRVSIACKNHNIIDAAAWILEQSGNFEGSLALILDSVRKVVIARADASREDTADDETQIASVRSGIEMALQLCRRSSQRLRKNEREGLWFRMLDEVVQLQHGTAPEAPMQSTEKESDELQESGIAEELADPMHAALSESSREILYSMVGHVALHSIILRIVHAQKTASFGEHRAIIFSMLESYTYERELLEATNRILTHDVHASHLLSTKLRRGALRPARGQCAVCQRLLHVRAMAHADRNGKVAVMKCKHAYHVSCLQREMSSMAEREGWDEVGEGVMGAAGMGGGWCVVCARKSGSKKAVARKLALASARRAGKGKEKMVIQDESQLETAGTQDHQEPSKISQADLYLRLSSQKPTHTLYTLLAPHHGPDRSHNPYDDEEDGVIDHGYSSATWADTSINSDTSLGHHTLDPGGTSWGTAIVRRLPADVIKNPRKYSLMLAPPDRVR</sequence>
<dbReference type="Proteomes" id="UP000318582">
    <property type="component" value="Unassembled WGS sequence"/>
</dbReference>
<dbReference type="PANTHER" id="PTHR12616:SF8">
    <property type="entry name" value="VACUOLAR PROTEIN SORTING-ASSOCIATED PROTEIN 8 HOMOLOG"/>
    <property type="match status" value="1"/>
</dbReference>
<dbReference type="InterPro" id="IPR059070">
    <property type="entry name" value="TPR_VPS8_2"/>
</dbReference>
<dbReference type="InterPro" id="IPR025941">
    <property type="entry name" value="Vps8_central_dom"/>
</dbReference>
<protein>
    <submittedName>
        <fullName evidence="6">Uncharacterized protein</fullName>
    </submittedName>
</protein>
<dbReference type="GO" id="GO:0005770">
    <property type="term" value="C:late endosome"/>
    <property type="evidence" value="ECO:0007669"/>
    <property type="project" value="TreeGrafter"/>
</dbReference>
<feature type="compositionally biased region" description="Basic and acidic residues" evidence="3">
    <location>
        <begin position="124"/>
        <end position="139"/>
    </location>
</feature>
<evidence type="ECO:0000256" key="3">
    <source>
        <dbReference type="SAM" id="MobiDB-lite"/>
    </source>
</evidence>
<dbReference type="Pfam" id="PF25066">
    <property type="entry name" value="TPR_VPS8_2"/>
    <property type="match status" value="1"/>
</dbReference>
<dbReference type="GO" id="GO:0006623">
    <property type="term" value="P:protein targeting to vacuole"/>
    <property type="evidence" value="ECO:0007669"/>
    <property type="project" value="InterPro"/>
</dbReference>
<dbReference type="STRING" id="109895.A0A507E7G6"/>
<name>A0A507E7G6_9FUNG</name>
<feature type="compositionally biased region" description="Polar residues" evidence="3">
    <location>
        <begin position="97"/>
        <end position="118"/>
    </location>
</feature>
<dbReference type="SUPFAM" id="SSF57850">
    <property type="entry name" value="RING/U-box"/>
    <property type="match status" value="1"/>
</dbReference>
<dbReference type="GO" id="GO:0034058">
    <property type="term" value="P:endosomal vesicle fusion"/>
    <property type="evidence" value="ECO:0007669"/>
    <property type="project" value="TreeGrafter"/>
</dbReference>
<keyword evidence="2" id="KW-0853">WD repeat</keyword>
<comment type="caution">
    <text evidence="6">The sequence shown here is derived from an EMBL/GenBank/DDBJ whole genome shotgun (WGS) entry which is preliminary data.</text>
</comment>
<dbReference type="InterPro" id="IPR015943">
    <property type="entry name" value="WD40/YVTN_repeat-like_dom_sf"/>
</dbReference>
<evidence type="ECO:0000259" key="5">
    <source>
        <dbReference type="Pfam" id="PF25066"/>
    </source>
</evidence>
<reference evidence="6 7" key="1">
    <citation type="journal article" date="2019" name="Sci. Rep.">
        <title>Comparative genomics of chytrid fungi reveal insights into the obligate biotrophic and pathogenic lifestyle of Synchytrium endobioticum.</title>
        <authorList>
            <person name="van de Vossenberg B.T.L.H."/>
            <person name="Warris S."/>
            <person name="Nguyen H.D.T."/>
            <person name="van Gent-Pelzer M.P.E."/>
            <person name="Joly D.L."/>
            <person name="van de Geest H.C."/>
            <person name="Bonants P.J.M."/>
            <person name="Smith D.S."/>
            <person name="Levesque C.A."/>
            <person name="van der Lee T.A.J."/>
        </authorList>
    </citation>
    <scope>NUCLEOTIDE SEQUENCE [LARGE SCALE GENOMIC DNA]</scope>
    <source>
        <strain evidence="6 7">CBS 809.83</strain>
    </source>
</reference>
<feature type="compositionally biased region" description="Basic and acidic residues" evidence="3">
    <location>
        <begin position="27"/>
        <end position="45"/>
    </location>
</feature>
<feature type="domain" description="Vacuolar protein sorting-associated protein 8 central" evidence="4">
    <location>
        <begin position="856"/>
        <end position="1057"/>
    </location>
</feature>
<feature type="domain" description="VPS8-like TPR-like repeats" evidence="5">
    <location>
        <begin position="1460"/>
        <end position="1592"/>
    </location>
</feature>